<feature type="transmembrane region" description="Helical" evidence="9">
    <location>
        <begin position="164"/>
        <end position="190"/>
    </location>
</feature>
<evidence type="ECO:0000256" key="8">
    <source>
        <dbReference type="SAM" id="MobiDB-lite"/>
    </source>
</evidence>
<evidence type="ECO:0000256" key="2">
    <source>
        <dbReference type="ARBA" id="ARBA00005745"/>
    </source>
</evidence>
<evidence type="ECO:0000256" key="3">
    <source>
        <dbReference type="ARBA" id="ARBA00022475"/>
    </source>
</evidence>
<dbReference type="OrthoDB" id="9805682at2"/>
<evidence type="ECO:0000259" key="10">
    <source>
        <dbReference type="Pfam" id="PF00482"/>
    </source>
</evidence>
<dbReference type="PRINTS" id="PR00812">
    <property type="entry name" value="BCTERIALGSPF"/>
</dbReference>
<protein>
    <submittedName>
        <fullName evidence="11">General secretion pathway protein F</fullName>
    </submittedName>
</protein>
<keyword evidence="6 9" id="KW-1133">Transmembrane helix</keyword>
<evidence type="ECO:0000256" key="6">
    <source>
        <dbReference type="ARBA" id="ARBA00022989"/>
    </source>
</evidence>
<accession>A0A1Q2HQ24</accession>
<gene>
    <name evidence="11" type="primary">epsF_2</name>
    <name evidence="11" type="ORF">L21SP3_01188</name>
</gene>
<keyword evidence="3" id="KW-1003">Cell membrane</keyword>
<reference evidence="12" key="1">
    <citation type="submission" date="2017-02" db="EMBL/GenBank/DDBJ databases">
        <title>Comparative genomics and description of representatives of a novel lineage of planctomycetes thriving in anoxic sediments.</title>
        <authorList>
            <person name="Spring S."/>
            <person name="Bunk B."/>
            <person name="Sproer C."/>
            <person name="Klenk H.-P."/>
        </authorList>
    </citation>
    <scope>NUCLEOTIDE SEQUENCE [LARGE SCALE GENOMIC DNA]</scope>
    <source>
        <strain evidence="12">L21-RPul-D3</strain>
    </source>
</reference>
<feature type="transmembrane region" description="Helical" evidence="9">
    <location>
        <begin position="376"/>
        <end position="397"/>
    </location>
</feature>
<keyword evidence="5 9" id="KW-0812">Transmembrane</keyword>
<evidence type="ECO:0000313" key="12">
    <source>
        <dbReference type="Proteomes" id="UP000188273"/>
    </source>
</evidence>
<dbReference type="RefSeq" id="WP_077539982.1">
    <property type="nucleotide sequence ID" value="NZ_CP019633.1"/>
</dbReference>
<evidence type="ECO:0000256" key="5">
    <source>
        <dbReference type="ARBA" id="ARBA00022692"/>
    </source>
</evidence>
<evidence type="ECO:0000256" key="9">
    <source>
        <dbReference type="SAM" id="Phobius"/>
    </source>
</evidence>
<feature type="compositionally biased region" description="Polar residues" evidence="8">
    <location>
        <begin position="7"/>
        <end position="24"/>
    </location>
</feature>
<evidence type="ECO:0000256" key="4">
    <source>
        <dbReference type="ARBA" id="ARBA00022519"/>
    </source>
</evidence>
<comment type="subcellular location">
    <subcellularLocation>
        <location evidence="1">Cell inner membrane</location>
        <topology evidence="1">Multi-pass membrane protein</topology>
    </subcellularLocation>
</comment>
<dbReference type="FunFam" id="1.20.81.30:FF:000001">
    <property type="entry name" value="Type II secretion system protein F"/>
    <property type="match status" value="1"/>
</dbReference>
<evidence type="ECO:0000313" key="11">
    <source>
        <dbReference type="EMBL" id="AQQ09384.1"/>
    </source>
</evidence>
<dbReference type="InterPro" id="IPR003004">
    <property type="entry name" value="GspF/PilC"/>
</dbReference>
<dbReference type="Pfam" id="PF00482">
    <property type="entry name" value="T2SSF"/>
    <property type="match status" value="2"/>
</dbReference>
<name>A0A1Q2HQ24_9BACT</name>
<comment type="similarity">
    <text evidence="2">Belongs to the GSP F family.</text>
</comment>
<dbReference type="KEGG" id="pbu:L21SP3_01188"/>
<dbReference type="InterPro" id="IPR042094">
    <property type="entry name" value="T2SS_GspF_sf"/>
</dbReference>
<feature type="transmembrane region" description="Helical" evidence="9">
    <location>
        <begin position="225"/>
        <end position="242"/>
    </location>
</feature>
<feature type="domain" description="Type II secretion system protein GspF" evidence="10">
    <location>
        <begin position="68"/>
        <end position="191"/>
    </location>
</feature>
<sequence length="404" mass="44409">MPRYSYTAYNQSSKKQKGTVSAENSYDARKQLRNRGLHPLKVEEVRGEGSSEGFSLKPTNPSKLVGEFSKELSLLLKSGIKLTDAIAVLTEQQSHKGFKNALSDIRERVVSGESFAEAVRDYPQYFDVIYVNMARVGEYTGRFAENLASVANFMEKRQKMQARLATAMIYPAILVTFGIGLMIFFTSFVIPKMATQLQKMDQELPAVTKGVIAVSEVITNLKADLAIVTVIVLIGLLLKYILKTNRGKLFFDRLIVNMPVTGKLMRESIAARFAMTLSELLRSGLPVAESLKVVSDVTGNMVMVKAIGESRDRIMTGSSIAAPLKDSGILDRTTAHMVEVGEKSGELELMLQNVGQKLEASTDTFIERLNAIVEPVIIIFIAAGIATLALAMILPIVRFTTGQI</sequence>
<dbReference type="PANTHER" id="PTHR30012:SF0">
    <property type="entry name" value="TYPE II SECRETION SYSTEM PROTEIN F-RELATED"/>
    <property type="match status" value="1"/>
</dbReference>
<keyword evidence="4" id="KW-0997">Cell inner membrane</keyword>
<evidence type="ECO:0000256" key="1">
    <source>
        <dbReference type="ARBA" id="ARBA00004429"/>
    </source>
</evidence>
<proteinExistence type="inferred from homology"/>
<dbReference type="STRING" id="1940790.L21SP3_01188"/>
<dbReference type="GO" id="GO:0005886">
    <property type="term" value="C:plasma membrane"/>
    <property type="evidence" value="ECO:0007669"/>
    <property type="project" value="UniProtKB-SubCell"/>
</dbReference>
<keyword evidence="12" id="KW-1185">Reference proteome</keyword>
<feature type="domain" description="Type II secretion system protein GspF" evidence="10">
    <location>
        <begin position="273"/>
        <end position="395"/>
    </location>
</feature>
<dbReference type="PANTHER" id="PTHR30012">
    <property type="entry name" value="GENERAL SECRETION PATHWAY PROTEIN"/>
    <property type="match status" value="1"/>
</dbReference>
<dbReference type="EMBL" id="CP019633">
    <property type="protein sequence ID" value="AQQ09384.1"/>
    <property type="molecule type" value="Genomic_DNA"/>
</dbReference>
<dbReference type="InterPro" id="IPR018076">
    <property type="entry name" value="T2SS_GspF_dom"/>
</dbReference>
<evidence type="ECO:0000256" key="7">
    <source>
        <dbReference type="ARBA" id="ARBA00023136"/>
    </source>
</evidence>
<dbReference type="AlphaFoldDB" id="A0A1Q2HQ24"/>
<keyword evidence="7 9" id="KW-0472">Membrane</keyword>
<dbReference type="Gene3D" id="1.20.81.30">
    <property type="entry name" value="Type II secretion system (T2SS), domain F"/>
    <property type="match status" value="2"/>
</dbReference>
<feature type="region of interest" description="Disordered" evidence="8">
    <location>
        <begin position="1"/>
        <end position="25"/>
    </location>
</feature>
<organism evidence="11 12">
    <name type="scientific">Sedimentisphaera cyanobacteriorum</name>
    <dbReference type="NCBI Taxonomy" id="1940790"/>
    <lineage>
        <taxon>Bacteria</taxon>
        <taxon>Pseudomonadati</taxon>
        <taxon>Planctomycetota</taxon>
        <taxon>Phycisphaerae</taxon>
        <taxon>Sedimentisphaerales</taxon>
        <taxon>Sedimentisphaeraceae</taxon>
        <taxon>Sedimentisphaera</taxon>
    </lineage>
</organism>
<dbReference type="Proteomes" id="UP000188273">
    <property type="component" value="Chromosome"/>
</dbReference>